<feature type="domain" description="Methyltransferase type 11" evidence="1">
    <location>
        <begin position="99"/>
        <end position="192"/>
    </location>
</feature>
<dbReference type="InterPro" id="IPR013216">
    <property type="entry name" value="Methyltransf_11"/>
</dbReference>
<accession>A0A2Z6SBU2</accession>
<name>A0A2Z6SBU2_9GLOM</name>
<dbReference type="STRING" id="94130.A0A2Z6SBU2"/>
<proteinExistence type="predicted"/>
<dbReference type="Pfam" id="PF08241">
    <property type="entry name" value="Methyltransf_11"/>
    <property type="match status" value="1"/>
</dbReference>
<dbReference type="SUPFAM" id="SSF53335">
    <property type="entry name" value="S-adenosyl-L-methionine-dependent methyltransferases"/>
    <property type="match status" value="1"/>
</dbReference>
<organism evidence="2 3">
    <name type="scientific">Rhizophagus clarus</name>
    <dbReference type="NCBI Taxonomy" id="94130"/>
    <lineage>
        <taxon>Eukaryota</taxon>
        <taxon>Fungi</taxon>
        <taxon>Fungi incertae sedis</taxon>
        <taxon>Mucoromycota</taxon>
        <taxon>Glomeromycotina</taxon>
        <taxon>Glomeromycetes</taxon>
        <taxon>Glomerales</taxon>
        <taxon>Glomeraceae</taxon>
        <taxon>Rhizophagus</taxon>
    </lineage>
</organism>
<dbReference type="Gene3D" id="3.40.50.150">
    <property type="entry name" value="Vaccinia Virus protein VP39"/>
    <property type="match status" value="1"/>
</dbReference>
<sequence length="319" mass="36506">MGGRISKQGRKPFFIIKKKKNGDGCPMCPNNTEYAYADTIRDANFSWLEGRSVSADDFYPVTRHVEGVDHVCILMHDIYKYILRGNTKTPLTSSFKRCLHIGSGHYIWLIEMANENSEIQFEGFDLAPKPEIINMPKNATFTHGNIFDGGLPYPDEYFDYVNVRSFLTWLPSDKISFVIKEIRRVLKRGGRVEILETDIFVKNGTLYYEENLGKIWKELCNFRGYDATNIIRLDRLLLEKGFSGIKMSKLSIPLGYGGDVGDLYAEVFITATMTIASVMMEKLNMTKDEIQEYLQRCVAGLSINQSYTNSYLVMGMKNF</sequence>
<keyword evidence="3" id="KW-1185">Reference proteome</keyword>
<dbReference type="GO" id="GO:0008757">
    <property type="term" value="F:S-adenosylmethionine-dependent methyltransferase activity"/>
    <property type="evidence" value="ECO:0007669"/>
    <property type="project" value="InterPro"/>
</dbReference>
<dbReference type="CDD" id="cd02440">
    <property type="entry name" value="AdoMet_MTases"/>
    <property type="match status" value="1"/>
</dbReference>
<gene>
    <name evidence="2" type="ORF">RclHR1_04580015</name>
</gene>
<dbReference type="Proteomes" id="UP000247702">
    <property type="component" value="Unassembled WGS sequence"/>
</dbReference>
<dbReference type="AlphaFoldDB" id="A0A2Z6SBU2"/>
<dbReference type="PANTHER" id="PTHR43591:SF24">
    <property type="entry name" value="2-METHOXY-6-POLYPRENYL-1,4-BENZOQUINOL METHYLASE, MITOCHONDRIAL"/>
    <property type="match status" value="1"/>
</dbReference>
<reference evidence="2 3" key="1">
    <citation type="submission" date="2017-11" db="EMBL/GenBank/DDBJ databases">
        <title>The genome of Rhizophagus clarus HR1 reveals common genetic basis of auxotrophy among arbuscular mycorrhizal fungi.</title>
        <authorList>
            <person name="Kobayashi Y."/>
        </authorList>
    </citation>
    <scope>NUCLEOTIDE SEQUENCE [LARGE SCALE GENOMIC DNA]</scope>
    <source>
        <strain evidence="2 3">HR1</strain>
    </source>
</reference>
<dbReference type="EMBL" id="BEXD01003824">
    <property type="protein sequence ID" value="GBC02347.1"/>
    <property type="molecule type" value="Genomic_DNA"/>
</dbReference>
<protein>
    <recommendedName>
        <fullName evidence="1">Methyltransferase type 11 domain-containing protein</fullName>
    </recommendedName>
</protein>
<evidence type="ECO:0000259" key="1">
    <source>
        <dbReference type="Pfam" id="PF08241"/>
    </source>
</evidence>
<evidence type="ECO:0000313" key="3">
    <source>
        <dbReference type="Proteomes" id="UP000247702"/>
    </source>
</evidence>
<evidence type="ECO:0000313" key="2">
    <source>
        <dbReference type="EMBL" id="GBC02347.1"/>
    </source>
</evidence>
<comment type="caution">
    <text evidence="2">The sequence shown here is derived from an EMBL/GenBank/DDBJ whole genome shotgun (WGS) entry which is preliminary data.</text>
</comment>
<dbReference type="InterPro" id="IPR029063">
    <property type="entry name" value="SAM-dependent_MTases_sf"/>
</dbReference>
<dbReference type="PANTHER" id="PTHR43591">
    <property type="entry name" value="METHYLTRANSFERASE"/>
    <property type="match status" value="1"/>
</dbReference>